<dbReference type="InterPro" id="IPR011067">
    <property type="entry name" value="Plasmid_toxin/cell-grow_inhib"/>
</dbReference>
<keyword evidence="3" id="KW-0678">Repressor</keyword>
<keyword evidence="4" id="KW-0805">Transcription regulation</keyword>
<dbReference type="GO" id="GO:0006276">
    <property type="term" value="P:plasmid maintenance"/>
    <property type="evidence" value="ECO:0007669"/>
    <property type="project" value="InterPro"/>
</dbReference>
<sequence length="42" mass="4611">MPQFAVYRNPNPETTADYPLLLDVQSDLIAELGTRVVVPLPG</sequence>
<proteinExistence type="inferred from homology"/>
<dbReference type="GO" id="GO:0008657">
    <property type="term" value="F:DNA topoisomerase type II (double strand cut, ATP-hydrolyzing) inhibitor activity"/>
    <property type="evidence" value="ECO:0007669"/>
    <property type="project" value="InterPro"/>
</dbReference>
<evidence type="ECO:0000256" key="6">
    <source>
        <dbReference type="ARBA" id="ARBA00029628"/>
    </source>
</evidence>
<dbReference type="EMBL" id="JEMX01000073">
    <property type="protein sequence ID" value="EXI78375.1"/>
    <property type="molecule type" value="Genomic_DNA"/>
</dbReference>
<organism evidence="8 9">
    <name type="scientific">Candidatus Accumulibacter appositus</name>
    <dbReference type="NCBI Taxonomy" id="1454003"/>
    <lineage>
        <taxon>Bacteria</taxon>
        <taxon>Pseudomonadati</taxon>
        <taxon>Pseudomonadota</taxon>
        <taxon>Betaproteobacteria</taxon>
        <taxon>Candidatus Accumulibacter</taxon>
    </lineage>
</organism>
<keyword evidence="5" id="KW-0804">Transcription</keyword>
<evidence type="ECO:0000256" key="5">
    <source>
        <dbReference type="ARBA" id="ARBA00023163"/>
    </source>
</evidence>
<dbReference type="Proteomes" id="UP000021816">
    <property type="component" value="Unassembled WGS sequence"/>
</dbReference>
<dbReference type="PATRIC" id="fig|1454003.3.peg.3145"/>
<evidence type="ECO:0000313" key="9">
    <source>
        <dbReference type="Proteomes" id="UP000021816"/>
    </source>
</evidence>
<gene>
    <name evidence="8" type="ORF">AW10_03089</name>
</gene>
<comment type="similarity">
    <text evidence="1">Belongs to the CcdB toxin family.</text>
</comment>
<dbReference type="AlphaFoldDB" id="A0A011PNB9"/>
<dbReference type="InterPro" id="IPR002712">
    <property type="entry name" value="CcdB"/>
</dbReference>
<evidence type="ECO:0000256" key="4">
    <source>
        <dbReference type="ARBA" id="ARBA00023015"/>
    </source>
</evidence>
<reference evidence="8 9" key="1">
    <citation type="submission" date="2014-02" db="EMBL/GenBank/DDBJ databases">
        <title>Expanding our view of genomic diversity in Candidatus Accumulibacter clades.</title>
        <authorList>
            <person name="Skennerton C.T."/>
            <person name="Barr J.J."/>
            <person name="Slater F.R."/>
            <person name="Bond P.L."/>
            <person name="Tyson G.W."/>
        </authorList>
    </citation>
    <scope>NUCLEOTIDE SEQUENCE [LARGE SCALE GENOMIC DNA]</scope>
    <source>
        <strain evidence="9">BA-92</strain>
    </source>
</reference>
<evidence type="ECO:0000313" key="8">
    <source>
        <dbReference type="EMBL" id="EXI78375.1"/>
    </source>
</evidence>
<evidence type="ECO:0000256" key="2">
    <source>
        <dbReference type="ARBA" id="ARBA00015075"/>
    </source>
</evidence>
<dbReference type="SUPFAM" id="SSF50118">
    <property type="entry name" value="Cell growth inhibitor/plasmid maintenance toxic component"/>
    <property type="match status" value="1"/>
</dbReference>
<accession>A0A011PNB9</accession>
<evidence type="ECO:0000256" key="7">
    <source>
        <dbReference type="ARBA" id="ARBA00033135"/>
    </source>
</evidence>
<evidence type="ECO:0000256" key="1">
    <source>
        <dbReference type="ARBA" id="ARBA00005230"/>
    </source>
</evidence>
<dbReference type="Pfam" id="PF01845">
    <property type="entry name" value="CcdB"/>
    <property type="match status" value="1"/>
</dbReference>
<dbReference type="Gene3D" id="2.30.30.110">
    <property type="match status" value="1"/>
</dbReference>
<protein>
    <recommendedName>
        <fullName evidence="2">Toxin CcdB</fullName>
    </recommendedName>
    <alternativeName>
        <fullName evidence="7">Cytotoxic protein CcdB</fullName>
    </alternativeName>
    <alternativeName>
        <fullName evidence="6">Protein LetD</fullName>
    </alternativeName>
</protein>
<name>A0A011PNB9_9PROT</name>
<comment type="caution">
    <text evidence="8">The sequence shown here is derived from an EMBL/GenBank/DDBJ whole genome shotgun (WGS) entry which is preliminary data.</text>
</comment>
<evidence type="ECO:0000256" key="3">
    <source>
        <dbReference type="ARBA" id="ARBA00022491"/>
    </source>
</evidence>